<protein>
    <submittedName>
        <fullName evidence="3">STAS domain-containing protein</fullName>
    </submittedName>
</protein>
<dbReference type="InterPro" id="IPR036513">
    <property type="entry name" value="STAS_dom_sf"/>
</dbReference>
<proteinExistence type="predicted"/>
<dbReference type="PANTHER" id="PTHR33745">
    <property type="entry name" value="RSBT ANTAGONIST PROTEIN RSBS-RELATED"/>
    <property type="match status" value="1"/>
</dbReference>
<feature type="domain" description="STAS" evidence="2">
    <location>
        <begin position="166"/>
        <end position="277"/>
    </location>
</feature>
<dbReference type="InterPro" id="IPR002645">
    <property type="entry name" value="STAS_dom"/>
</dbReference>
<dbReference type="Proteomes" id="UP000294292">
    <property type="component" value="Chromosome"/>
</dbReference>
<evidence type="ECO:0000256" key="1">
    <source>
        <dbReference type="ARBA" id="ARBA00022553"/>
    </source>
</evidence>
<sequence length="283" mass="32116">MKHNTKALYDYLITNTSAITDTWLELRFKRKGSHYSLDASPEIVQRIKSQNNNYVKVIAQSLLQTDEEMRKSVVEWTNHTAVDRANSETALSDVSEQLRNFRRVFWQHIELCVETGSVEVTVKDVFQWEKTINNTFDFIFENFTIVYMNVLMKRLISQQAVIRELSAPIIPLSDEVGVLPLIGDIDSIRANRILESTLSQSNDLKLTSLIIDLSGVPVMDTMVANQIFMVIDSLRLVGITAILTGIRPEVAQTAVHLGIDFKDIQTYGSLKQAINILKSKNIL</sequence>
<dbReference type="PANTHER" id="PTHR33745:SF3">
    <property type="entry name" value="RSBT CO-ANTAGONIST PROTEIN RSBRC"/>
    <property type="match status" value="1"/>
</dbReference>
<dbReference type="AlphaFoldDB" id="A0A4P6ZZI1"/>
<organism evidence="3 4">
    <name type="scientific">Paenisporosarcina antarctica</name>
    <dbReference type="NCBI Taxonomy" id="417367"/>
    <lineage>
        <taxon>Bacteria</taxon>
        <taxon>Bacillati</taxon>
        <taxon>Bacillota</taxon>
        <taxon>Bacilli</taxon>
        <taxon>Bacillales</taxon>
        <taxon>Caryophanaceae</taxon>
        <taxon>Paenisporosarcina</taxon>
    </lineage>
</organism>
<evidence type="ECO:0000313" key="3">
    <source>
        <dbReference type="EMBL" id="QBP41902.1"/>
    </source>
</evidence>
<accession>A0A4P6ZZI1</accession>
<evidence type="ECO:0000313" key="4">
    <source>
        <dbReference type="Proteomes" id="UP000294292"/>
    </source>
</evidence>
<dbReference type="CDD" id="cd07041">
    <property type="entry name" value="STAS_RsbR_RsbS_like"/>
    <property type="match status" value="1"/>
</dbReference>
<dbReference type="InterPro" id="IPR051932">
    <property type="entry name" value="Bact_StressResp_Reg"/>
</dbReference>
<dbReference type="Pfam" id="PF01740">
    <property type="entry name" value="STAS"/>
    <property type="match status" value="1"/>
</dbReference>
<dbReference type="KEGG" id="panc:E2636_12400"/>
<dbReference type="EMBL" id="CP038015">
    <property type="protein sequence ID" value="QBP41902.1"/>
    <property type="molecule type" value="Genomic_DNA"/>
</dbReference>
<reference evidence="3 4" key="1">
    <citation type="submission" date="2019-03" db="EMBL/GenBank/DDBJ databases">
        <title>Complete genome sequence of Paenisporosarcina antarctica CGMCC 1.6503T.</title>
        <authorList>
            <person name="Rong J.-C."/>
            <person name="Chi N.-Y."/>
            <person name="Zhang Q.-F."/>
        </authorList>
    </citation>
    <scope>NUCLEOTIDE SEQUENCE [LARGE SCALE GENOMIC DNA]</scope>
    <source>
        <strain evidence="3 4">CGMCC 1.6503</strain>
    </source>
</reference>
<dbReference type="Gene3D" id="3.30.750.24">
    <property type="entry name" value="STAS domain"/>
    <property type="match status" value="1"/>
</dbReference>
<keyword evidence="1" id="KW-0597">Phosphoprotein</keyword>
<gene>
    <name evidence="3" type="ORF">E2636_12400</name>
</gene>
<evidence type="ECO:0000259" key="2">
    <source>
        <dbReference type="PROSITE" id="PS50801"/>
    </source>
</evidence>
<name>A0A4P6ZZI1_9BACL</name>
<dbReference type="SUPFAM" id="SSF52091">
    <property type="entry name" value="SpoIIaa-like"/>
    <property type="match status" value="1"/>
</dbReference>
<dbReference type="RefSeq" id="WP_134210473.1">
    <property type="nucleotide sequence ID" value="NZ_CP038015.1"/>
</dbReference>
<keyword evidence="4" id="KW-1185">Reference proteome</keyword>
<dbReference type="PROSITE" id="PS50801">
    <property type="entry name" value="STAS"/>
    <property type="match status" value="1"/>
</dbReference>
<dbReference type="OrthoDB" id="9800154at2"/>